<name>A0A1L7XNR0_9HELO</name>
<sequence>MNSTTPDTSTSTWPDLKDTLVSGSSHYPPTSGTSSSIRPQWRDPEASIGLPCCSLGLLKCWEVIGLALHASKPLLRGVKDFLDQHADYLHNNISTPFSITFGLFMIGRTEQNSSPTLVISCESELARDRCINLCRRSSMLIHYPGVLLASSSHSPTTLGRVQSQDALTAADNDFVFFTPPSTDNVCGRAIHVMERSVPRTLCPTSISQKATIGGFVRLRTSEHDGLYCGLTVAHAFEDDFSFPLPSPWMGFSFDGEEPILEKDALGDVLMGEGEASESSLARHSSQLCGMINAPYGDRTYSDSVKHMEGQGIGSRLTSSLNGQHPDLDWALVEIQQPYHEPANVMSVEWIAGGTQMCVKHFVSAIKETANVLVVTSTGTQTGFLSSSSMFYKSPHAVSSEEVYVVRLDGKFKRGDAGAWVIDPESGDLYGHLIAGCPDSNVAYLIPAHRIFSDIREQLGGTVELAGMAPTAQRRDESSTQLGMIQTDEEIMKQLQMSRAIFAEMAVETEVIYQALITNPSNLKKYIKKQSPYSWNDISDKSKYEAMIRLSSSTNPRTQPFWYQGRAAQGRENILARWFLFRRFRLVGMGQQKRYGGAHPEDLDMMFVPRPASRMRNRPVNMAGTSGSGHLLDG</sequence>
<accession>A0A1L7XNR0</accession>
<dbReference type="Proteomes" id="UP000184330">
    <property type="component" value="Unassembled WGS sequence"/>
</dbReference>
<proteinExistence type="predicted"/>
<dbReference type="OrthoDB" id="5865767at2759"/>
<evidence type="ECO:0000313" key="2">
    <source>
        <dbReference type="Proteomes" id="UP000184330"/>
    </source>
</evidence>
<dbReference type="STRING" id="576137.A0A1L7XNR0"/>
<protein>
    <submittedName>
        <fullName evidence="1">Uncharacterized protein</fullName>
    </submittedName>
</protein>
<keyword evidence="2" id="KW-1185">Reference proteome</keyword>
<gene>
    <name evidence="1" type="ORF">PAC_16570</name>
</gene>
<reference evidence="1 2" key="1">
    <citation type="submission" date="2016-03" db="EMBL/GenBank/DDBJ databases">
        <authorList>
            <person name="Ploux O."/>
        </authorList>
    </citation>
    <scope>NUCLEOTIDE SEQUENCE [LARGE SCALE GENOMIC DNA]</scope>
    <source>
        <strain evidence="1 2">UAMH 11012</strain>
    </source>
</reference>
<organism evidence="1 2">
    <name type="scientific">Phialocephala subalpina</name>
    <dbReference type="NCBI Taxonomy" id="576137"/>
    <lineage>
        <taxon>Eukaryota</taxon>
        <taxon>Fungi</taxon>
        <taxon>Dikarya</taxon>
        <taxon>Ascomycota</taxon>
        <taxon>Pezizomycotina</taxon>
        <taxon>Leotiomycetes</taxon>
        <taxon>Helotiales</taxon>
        <taxon>Mollisiaceae</taxon>
        <taxon>Phialocephala</taxon>
        <taxon>Phialocephala fortinii species complex</taxon>
    </lineage>
</organism>
<dbReference type="AlphaFoldDB" id="A0A1L7XNR0"/>
<evidence type="ECO:0000313" key="1">
    <source>
        <dbReference type="EMBL" id="CZR66669.1"/>
    </source>
</evidence>
<dbReference type="EMBL" id="FJOG01000039">
    <property type="protein sequence ID" value="CZR66669.1"/>
    <property type="molecule type" value="Genomic_DNA"/>
</dbReference>